<keyword evidence="1" id="KW-1133">Transmembrane helix</keyword>
<keyword evidence="1" id="KW-0812">Transmembrane</keyword>
<feature type="transmembrane region" description="Helical" evidence="1">
    <location>
        <begin position="125"/>
        <end position="151"/>
    </location>
</feature>
<accession>A0A0V0SCJ5</accession>
<name>A0A0V0SCJ5_9BILA</name>
<sequence>MRYRQERRYCYCNQKAENIEDKDDSVILFQGLSRRLARDASPCFPFFWNEFYRILVVNFFPSADHLEALFQLFLGSCYRKTEGKTLEMHYRIIFIVDIFGLLLTISDASPRDASPCFPFFWNEFYRILVVNFFPSANHLEALFQLFLGSCYRKTAGKALEKDYRIIFIFDIFGFLLTISDASPPSIGLQCSSNIFVLVDISYRSNISFLISCQ</sequence>
<gene>
    <name evidence="2" type="ORF">T07_10275</name>
</gene>
<evidence type="ECO:0000313" key="3">
    <source>
        <dbReference type="Proteomes" id="UP000054630"/>
    </source>
</evidence>
<feature type="transmembrane region" description="Helical" evidence="1">
    <location>
        <begin position="88"/>
        <end position="105"/>
    </location>
</feature>
<reference evidence="2 3" key="1">
    <citation type="submission" date="2015-01" db="EMBL/GenBank/DDBJ databases">
        <title>Evolution of Trichinella species and genotypes.</title>
        <authorList>
            <person name="Korhonen P.K."/>
            <person name="Edoardo P."/>
            <person name="Giuseppe L.R."/>
            <person name="Gasser R.B."/>
        </authorList>
    </citation>
    <scope>NUCLEOTIDE SEQUENCE [LARGE SCALE GENOMIC DNA]</scope>
    <source>
        <strain evidence="2">ISS37</strain>
    </source>
</reference>
<organism evidence="2 3">
    <name type="scientific">Trichinella nelsoni</name>
    <dbReference type="NCBI Taxonomy" id="6336"/>
    <lineage>
        <taxon>Eukaryota</taxon>
        <taxon>Metazoa</taxon>
        <taxon>Ecdysozoa</taxon>
        <taxon>Nematoda</taxon>
        <taxon>Enoplea</taxon>
        <taxon>Dorylaimia</taxon>
        <taxon>Trichinellida</taxon>
        <taxon>Trichinellidae</taxon>
        <taxon>Trichinella</taxon>
    </lineage>
</organism>
<protein>
    <submittedName>
        <fullName evidence="2">Uncharacterized protein</fullName>
    </submittedName>
</protein>
<dbReference type="Proteomes" id="UP000054630">
    <property type="component" value="Unassembled WGS sequence"/>
</dbReference>
<dbReference type="OrthoDB" id="10460255at2759"/>
<evidence type="ECO:0000256" key="1">
    <source>
        <dbReference type="SAM" id="Phobius"/>
    </source>
</evidence>
<dbReference type="EMBL" id="JYDL01000018">
    <property type="protein sequence ID" value="KRX24394.1"/>
    <property type="molecule type" value="Genomic_DNA"/>
</dbReference>
<comment type="caution">
    <text evidence="2">The sequence shown here is derived from an EMBL/GenBank/DDBJ whole genome shotgun (WGS) entry which is preliminary data.</text>
</comment>
<keyword evidence="1" id="KW-0472">Membrane</keyword>
<keyword evidence="3" id="KW-1185">Reference proteome</keyword>
<dbReference type="AlphaFoldDB" id="A0A0V0SCJ5"/>
<evidence type="ECO:0000313" key="2">
    <source>
        <dbReference type="EMBL" id="KRX24394.1"/>
    </source>
</evidence>
<proteinExistence type="predicted"/>